<proteinExistence type="predicted"/>
<protein>
    <submittedName>
        <fullName evidence="1">Uncharacterized protein</fullName>
    </submittedName>
</protein>
<dbReference type="GeneID" id="26258921"/>
<dbReference type="HOGENOM" id="CLU_2176934_0_0_1"/>
<sequence length="110" mass="11977">NPSPPSTYPAPSSSLFTHLSPKKLPCTSHLPYFTPDHKTGGMRDDPLLSSALFTIPRFVQPTSKARLAPMQAENCASRRTQAEGTRLACMLVTTGEIVGVGVWGKYWGCR</sequence>
<dbReference type="RefSeq" id="XP_014560634.1">
    <property type="nucleotide sequence ID" value="XM_014705148.1"/>
</dbReference>
<keyword evidence="2" id="KW-1185">Reference proteome</keyword>
<name>W7EKU0_BIPV3</name>
<reference evidence="1 2" key="1">
    <citation type="journal article" date="2013" name="PLoS Genet.">
        <title>Comparative genome structure, secondary metabolite, and effector coding capacity across Cochliobolus pathogens.</title>
        <authorList>
            <person name="Condon B.J."/>
            <person name="Leng Y."/>
            <person name="Wu D."/>
            <person name="Bushley K.E."/>
            <person name="Ohm R.A."/>
            <person name="Otillar R."/>
            <person name="Martin J."/>
            <person name="Schackwitz W."/>
            <person name="Grimwood J."/>
            <person name="MohdZainudin N."/>
            <person name="Xue C."/>
            <person name="Wang R."/>
            <person name="Manning V.A."/>
            <person name="Dhillon B."/>
            <person name="Tu Z.J."/>
            <person name="Steffenson B.J."/>
            <person name="Salamov A."/>
            <person name="Sun H."/>
            <person name="Lowry S."/>
            <person name="LaButti K."/>
            <person name="Han J."/>
            <person name="Copeland A."/>
            <person name="Lindquist E."/>
            <person name="Barry K."/>
            <person name="Schmutz J."/>
            <person name="Baker S.E."/>
            <person name="Ciuffetti L.M."/>
            <person name="Grigoriev I.V."/>
            <person name="Zhong S."/>
            <person name="Turgeon B.G."/>
        </authorList>
    </citation>
    <scope>NUCLEOTIDE SEQUENCE [LARGE SCALE GENOMIC DNA]</scope>
    <source>
        <strain evidence="1 2">FI3</strain>
    </source>
</reference>
<accession>W7EKU0</accession>
<dbReference type="EMBL" id="KI968701">
    <property type="protein sequence ID" value="EUN31018.1"/>
    <property type="molecule type" value="Genomic_DNA"/>
</dbReference>
<feature type="non-terminal residue" evidence="1">
    <location>
        <position position="1"/>
    </location>
</feature>
<gene>
    <name evidence="1" type="ORF">COCVIDRAFT_88803</name>
</gene>
<evidence type="ECO:0000313" key="2">
    <source>
        <dbReference type="Proteomes" id="UP000054337"/>
    </source>
</evidence>
<evidence type="ECO:0000313" key="1">
    <source>
        <dbReference type="EMBL" id="EUN31018.1"/>
    </source>
</evidence>
<organism evidence="1 2">
    <name type="scientific">Bipolaris victoriae (strain FI3)</name>
    <name type="common">Victoria blight of oats agent</name>
    <name type="synonym">Cochliobolus victoriae</name>
    <dbReference type="NCBI Taxonomy" id="930091"/>
    <lineage>
        <taxon>Eukaryota</taxon>
        <taxon>Fungi</taxon>
        <taxon>Dikarya</taxon>
        <taxon>Ascomycota</taxon>
        <taxon>Pezizomycotina</taxon>
        <taxon>Dothideomycetes</taxon>
        <taxon>Pleosporomycetidae</taxon>
        <taxon>Pleosporales</taxon>
        <taxon>Pleosporineae</taxon>
        <taxon>Pleosporaceae</taxon>
        <taxon>Bipolaris</taxon>
    </lineage>
</organism>
<dbReference type="Proteomes" id="UP000054337">
    <property type="component" value="Unassembled WGS sequence"/>
</dbReference>
<dbReference type="AlphaFoldDB" id="W7EKU0"/>